<evidence type="ECO:0000259" key="7">
    <source>
        <dbReference type="Pfam" id="PF04321"/>
    </source>
</evidence>
<organism evidence="8">
    <name type="scientific">Sedimenticola thiotaurini</name>
    <dbReference type="NCBI Taxonomy" id="1543721"/>
    <lineage>
        <taxon>Bacteria</taxon>
        <taxon>Pseudomonadati</taxon>
        <taxon>Pseudomonadota</taxon>
        <taxon>Gammaproteobacteria</taxon>
        <taxon>Chromatiales</taxon>
        <taxon>Sedimenticolaceae</taxon>
        <taxon>Sedimenticola</taxon>
    </lineage>
</organism>
<dbReference type="Proteomes" id="UP000886251">
    <property type="component" value="Unassembled WGS sequence"/>
</dbReference>
<gene>
    <name evidence="8" type="primary">rfbD</name>
    <name evidence="8" type="ORF">ENI96_07295</name>
</gene>
<sequence length="304" mass="33421">MKDQRPSILLIGNNGQVGWELQRTLATLGGVMVADQVNTRLALNLADPDSIRSVVREVKPELIVNAAAYTAVDKAEEEPDLAMAVNGTAPGILAEEAKRLNAALVHYSTDYVFDGSADRPYTEEDEPNPINVYGRTKLAGDRAIEAVGGAWLILRTSWVYGARGHNFFLTMLRLARERETLKIVDDQIGSPTWCRMIAESTAQILARAPLRNSRPDLHGQLTGKAGIYNVTCNGETSWYGFARAILDTTQDERRKLTQLLPIPSSDYPVPAPRPGYSVLSGAKLQREFGLEMPGWRQTLELCAG</sequence>
<dbReference type="Pfam" id="PF04321">
    <property type="entry name" value="RmlD_sub_bind"/>
    <property type="match status" value="1"/>
</dbReference>
<dbReference type="SUPFAM" id="SSF51735">
    <property type="entry name" value="NAD(P)-binding Rossmann-fold domains"/>
    <property type="match status" value="1"/>
</dbReference>
<dbReference type="GO" id="GO:0005829">
    <property type="term" value="C:cytosol"/>
    <property type="evidence" value="ECO:0007669"/>
    <property type="project" value="TreeGrafter"/>
</dbReference>
<dbReference type="Gene3D" id="3.90.25.10">
    <property type="entry name" value="UDP-galactose 4-epimerase, domain 1"/>
    <property type="match status" value="1"/>
</dbReference>
<evidence type="ECO:0000313" key="8">
    <source>
        <dbReference type="EMBL" id="HEB96219.1"/>
    </source>
</evidence>
<dbReference type="AlphaFoldDB" id="A0A831RPC2"/>
<keyword evidence="6 8" id="KW-0560">Oxidoreductase</keyword>
<dbReference type="UniPathway" id="UPA00124"/>
<comment type="pathway">
    <text evidence="1 6">Carbohydrate biosynthesis; dTDP-L-rhamnose biosynthesis.</text>
</comment>
<feature type="domain" description="RmlD-like substrate binding" evidence="7">
    <location>
        <begin position="8"/>
        <end position="301"/>
    </location>
</feature>
<dbReference type="UniPathway" id="UPA00281"/>
<dbReference type="NCBIfam" id="TIGR01214">
    <property type="entry name" value="rmlD"/>
    <property type="match status" value="1"/>
</dbReference>
<evidence type="ECO:0000256" key="6">
    <source>
        <dbReference type="RuleBase" id="RU364082"/>
    </source>
</evidence>
<accession>A0A831RPC2</accession>
<dbReference type="GO" id="GO:0009243">
    <property type="term" value="P:O antigen biosynthetic process"/>
    <property type="evidence" value="ECO:0007669"/>
    <property type="project" value="UniProtKB-UniPathway"/>
</dbReference>
<dbReference type="InterPro" id="IPR005913">
    <property type="entry name" value="dTDP_dehydrorham_reduct"/>
</dbReference>
<dbReference type="InterPro" id="IPR036291">
    <property type="entry name" value="NAD(P)-bd_dom_sf"/>
</dbReference>
<evidence type="ECO:0000256" key="3">
    <source>
        <dbReference type="ARBA" id="ARBA00012929"/>
    </source>
</evidence>
<dbReference type="GO" id="GO:0019305">
    <property type="term" value="P:dTDP-rhamnose biosynthetic process"/>
    <property type="evidence" value="ECO:0007669"/>
    <property type="project" value="UniProtKB-UniPathway"/>
</dbReference>
<evidence type="ECO:0000256" key="2">
    <source>
        <dbReference type="ARBA" id="ARBA00010944"/>
    </source>
</evidence>
<dbReference type="PANTHER" id="PTHR10491:SF4">
    <property type="entry name" value="METHIONINE ADENOSYLTRANSFERASE 2 SUBUNIT BETA"/>
    <property type="match status" value="1"/>
</dbReference>
<dbReference type="EC" id="1.1.1.133" evidence="3 6"/>
<reference evidence="8" key="1">
    <citation type="journal article" date="2020" name="mSystems">
        <title>Genome- and Community-Level Interaction Insights into Carbon Utilization and Element Cycling Functions of Hydrothermarchaeota in Hydrothermal Sediment.</title>
        <authorList>
            <person name="Zhou Z."/>
            <person name="Liu Y."/>
            <person name="Xu W."/>
            <person name="Pan J."/>
            <person name="Luo Z.H."/>
            <person name="Li M."/>
        </authorList>
    </citation>
    <scope>NUCLEOTIDE SEQUENCE [LARGE SCALE GENOMIC DNA]</scope>
    <source>
        <strain evidence="8">HyVt-443</strain>
    </source>
</reference>
<comment type="cofactor">
    <cofactor evidence="6">
        <name>Mg(2+)</name>
        <dbReference type="ChEBI" id="CHEBI:18420"/>
    </cofactor>
    <text evidence="6">Binds 1 Mg(2+) ion per monomer.</text>
</comment>
<dbReference type="GO" id="GO:0008831">
    <property type="term" value="F:dTDP-4-dehydrorhamnose reductase activity"/>
    <property type="evidence" value="ECO:0007669"/>
    <property type="project" value="UniProtKB-EC"/>
</dbReference>
<dbReference type="EMBL" id="DRKP01000082">
    <property type="protein sequence ID" value="HEB96219.1"/>
    <property type="molecule type" value="Genomic_DNA"/>
</dbReference>
<evidence type="ECO:0000256" key="1">
    <source>
        <dbReference type="ARBA" id="ARBA00004781"/>
    </source>
</evidence>
<keyword evidence="6" id="KW-0521">NADP</keyword>
<dbReference type="CDD" id="cd05254">
    <property type="entry name" value="dTDP_HR_like_SDR_e"/>
    <property type="match status" value="1"/>
</dbReference>
<proteinExistence type="inferred from homology"/>
<comment type="caution">
    <text evidence="8">The sequence shown here is derived from an EMBL/GenBank/DDBJ whole genome shotgun (WGS) entry which is preliminary data.</text>
</comment>
<protein>
    <recommendedName>
        <fullName evidence="4 6">dTDP-4-dehydrorhamnose reductase</fullName>
        <ecNumber evidence="3 6">1.1.1.133</ecNumber>
    </recommendedName>
</protein>
<comment type="similarity">
    <text evidence="2 6">Belongs to the dTDP-4-dehydrorhamnose reductase family.</text>
</comment>
<dbReference type="PANTHER" id="PTHR10491">
    <property type="entry name" value="DTDP-4-DEHYDRORHAMNOSE REDUCTASE"/>
    <property type="match status" value="1"/>
</dbReference>
<evidence type="ECO:0000256" key="5">
    <source>
        <dbReference type="ARBA" id="ARBA00048200"/>
    </source>
</evidence>
<name>A0A831RPC2_9GAMM</name>
<comment type="catalytic activity">
    <reaction evidence="5 6">
        <text>dTDP-beta-L-rhamnose + NADP(+) = dTDP-4-dehydro-beta-L-rhamnose + NADPH + H(+)</text>
        <dbReference type="Rhea" id="RHEA:21796"/>
        <dbReference type="ChEBI" id="CHEBI:15378"/>
        <dbReference type="ChEBI" id="CHEBI:57510"/>
        <dbReference type="ChEBI" id="CHEBI:57783"/>
        <dbReference type="ChEBI" id="CHEBI:58349"/>
        <dbReference type="ChEBI" id="CHEBI:62830"/>
        <dbReference type="EC" id="1.1.1.133"/>
    </reaction>
</comment>
<dbReference type="Gene3D" id="3.40.50.720">
    <property type="entry name" value="NAD(P)-binding Rossmann-like Domain"/>
    <property type="match status" value="1"/>
</dbReference>
<evidence type="ECO:0000256" key="4">
    <source>
        <dbReference type="ARBA" id="ARBA00017099"/>
    </source>
</evidence>
<dbReference type="InterPro" id="IPR029903">
    <property type="entry name" value="RmlD-like-bd"/>
</dbReference>
<comment type="function">
    <text evidence="6">Catalyzes the reduction of dTDP-6-deoxy-L-lyxo-4-hexulose to yield dTDP-L-rhamnose.</text>
</comment>